<dbReference type="AlphaFoldDB" id="A0A8J4X8V8"/>
<sequence>MPALAGALSVCPVDGVRSWPPSCRRKWKRGGGGTRTWSGKNVLVVGGAIKGVSRMLVSSGIAESFHRKVRNTYSKPESLGACV</sequence>
<name>A0A8J4X8V8_CLAMG</name>
<evidence type="ECO:0000313" key="2">
    <source>
        <dbReference type="Proteomes" id="UP000727407"/>
    </source>
</evidence>
<organism evidence="1 2">
    <name type="scientific">Clarias magur</name>
    <name type="common">Asian catfish</name>
    <name type="synonym">Macropteronotus magur</name>
    <dbReference type="NCBI Taxonomy" id="1594786"/>
    <lineage>
        <taxon>Eukaryota</taxon>
        <taxon>Metazoa</taxon>
        <taxon>Chordata</taxon>
        <taxon>Craniata</taxon>
        <taxon>Vertebrata</taxon>
        <taxon>Euteleostomi</taxon>
        <taxon>Actinopterygii</taxon>
        <taxon>Neopterygii</taxon>
        <taxon>Teleostei</taxon>
        <taxon>Ostariophysi</taxon>
        <taxon>Siluriformes</taxon>
        <taxon>Clariidae</taxon>
        <taxon>Clarias</taxon>
    </lineage>
</organism>
<gene>
    <name evidence="1" type="ORF">DAT39_004209</name>
</gene>
<evidence type="ECO:0000313" key="1">
    <source>
        <dbReference type="EMBL" id="KAF5906014.1"/>
    </source>
</evidence>
<keyword evidence="2" id="KW-1185">Reference proteome</keyword>
<reference evidence="1" key="1">
    <citation type="submission" date="2020-07" db="EMBL/GenBank/DDBJ databases">
        <title>Clarias magur genome sequencing, assembly and annotation.</title>
        <authorList>
            <person name="Kushwaha B."/>
            <person name="Kumar R."/>
            <person name="Das P."/>
            <person name="Joshi C.G."/>
            <person name="Kumar D."/>
            <person name="Nagpure N.S."/>
            <person name="Pandey M."/>
            <person name="Agarwal S."/>
            <person name="Srivastava S."/>
            <person name="Singh M."/>
            <person name="Sahoo L."/>
            <person name="Jayasankar P."/>
            <person name="Meher P.K."/>
            <person name="Koringa P.G."/>
            <person name="Iquebal M.A."/>
            <person name="Das S.P."/>
            <person name="Bit A."/>
            <person name="Patnaik S."/>
            <person name="Patel N."/>
            <person name="Shah T.M."/>
            <person name="Hinsu A."/>
            <person name="Jena J.K."/>
        </authorList>
    </citation>
    <scope>NUCLEOTIDE SEQUENCE</scope>
    <source>
        <strain evidence="1">CIFAMagur01</strain>
        <tissue evidence="1">Testis</tissue>
    </source>
</reference>
<dbReference type="EMBL" id="QNUK01000038">
    <property type="protein sequence ID" value="KAF5906014.1"/>
    <property type="molecule type" value="Genomic_DNA"/>
</dbReference>
<dbReference type="Proteomes" id="UP000727407">
    <property type="component" value="Unassembled WGS sequence"/>
</dbReference>
<protein>
    <submittedName>
        <fullName evidence="1">Uncharacterized protein</fullName>
    </submittedName>
</protein>
<comment type="caution">
    <text evidence="1">The sequence shown here is derived from an EMBL/GenBank/DDBJ whole genome shotgun (WGS) entry which is preliminary data.</text>
</comment>
<accession>A0A8J4X8V8</accession>
<proteinExistence type="predicted"/>